<protein>
    <recommendedName>
        <fullName evidence="3">Peptidase M19</fullName>
    </recommendedName>
</protein>
<proteinExistence type="predicted"/>
<dbReference type="Pfam" id="PF01244">
    <property type="entry name" value="Peptidase_M19"/>
    <property type="match status" value="1"/>
</dbReference>
<dbReference type="InterPro" id="IPR008257">
    <property type="entry name" value="Pept_M19"/>
</dbReference>
<dbReference type="RefSeq" id="WP_058583537.1">
    <property type="nucleotide sequence ID" value="NZ_LOPU01000040.1"/>
</dbReference>
<sequence length="369" mass="40126">MDYPVFDYYPRGTPLLRSDRIDDAMDEALSGGASAGAALDAMEDAQVDQLRDDDAFAQEMREAYATAGVNLVSPTMGSLNPALTYAEGVRRDLARWQARIDALDWMQKVTSPEAARAVVDDGHVGIVLNVQNGGAATAGDVSEVDVLHNAGVQIVQLTYNSRNLVGTGCTERTDSGLSYHGVDVVERLQERGMVVDLSHCGTQTTLDAIAIAEKPVAVTHAFSQSLAAHDRGKSDEELDALADVDGYYGVVAVPFFLDPGNPDAEFDLFFDNIEYAVDRIGIDRVGIGTDWGSWTPEIPEPLRSGLEESFSGMGFRAEHGVEVGVGYGPMSSYEDWQVIPEGLEERGFSPEEQRKLLGENVLKFWERAR</sequence>
<evidence type="ECO:0008006" key="3">
    <source>
        <dbReference type="Google" id="ProtNLM"/>
    </source>
</evidence>
<dbReference type="OrthoDB" id="26221at2157"/>
<dbReference type="AlphaFoldDB" id="A0A0W1R3E5"/>
<evidence type="ECO:0000313" key="1">
    <source>
        <dbReference type="EMBL" id="KTG07706.1"/>
    </source>
</evidence>
<dbReference type="EMBL" id="LOPU01000040">
    <property type="protein sequence ID" value="KTG07706.1"/>
    <property type="molecule type" value="Genomic_DNA"/>
</dbReference>
<comment type="caution">
    <text evidence="1">The sequence shown here is derived from an EMBL/GenBank/DDBJ whole genome shotgun (WGS) entry which is preliminary data.</text>
</comment>
<organism evidence="1 2">
    <name type="scientific">Haloprofundus marisrubri</name>
    <dbReference type="NCBI Taxonomy" id="1514971"/>
    <lineage>
        <taxon>Archaea</taxon>
        <taxon>Methanobacteriati</taxon>
        <taxon>Methanobacteriota</taxon>
        <taxon>Stenosarchaea group</taxon>
        <taxon>Halobacteria</taxon>
        <taxon>Halobacteriales</taxon>
        <taxon>Haloferacaceae</taxon>
        <taxon>Haloprofundus</taxon>
    </lineage>
</organism>
<dbReference type="SUPFAM" id="SSF51556">
    <property type="entry name" value="Metallo-dependent hydrolases"/>
    <property type="match status" value="1"/>
</dbReference>
<gene>
    <name evidence="1" type="ORF">AUR64_02370</name>
</gene>
<dbReference type="PANTHER" id="PTHR10443:SF12">
    <property type="entry name" value="DIPEPTIDASE"/>
    <property type="match status" value="1"/>
</dbReference>
<dbReference type="PROSITE" id="PS51365">
    <property type="entry name" value="RENAL_DIPEPTIDASE_2"/>
    <property type="match status" value="1"/>
</dbReference>
<accession>A0A0W1R3E5</accession>
<keyword evidence="2" id="KW-1185">Reference proteome</keyword>
<name>A0A0W1R3E5_9EURY</name>
<evidence type="ECO:0000313" key="2">
    <source>
        <dbReference type="Proteomes" id="UP000054387"/>
    </source>
</evidence>
<dbReference type="STRING" id="1514971.AUR64_02370"/>
<dbReference type="PANTHER" id="PTHR10443">
    <property type="entry name" value="MICROSOMAL DIPEPTIDASE"/>
    <property type="match status" value="1"/>
</dbReference>
<dbReference type="Proteomes" id="UP000054387">
    <property type="component" value="Unassembled WGS sequence"/>
</dbReference>
<dbReference type="GO" id="GO:0070573">
    <property type="term" value="F:metallodipeptidase activity"/>
    <property type="evidence" value="ECO:0007669"/>
    <property type="project" value="InterPro"/>
</dbReference>
<dbReference type="Gene3D" id="3.20.20.140">
    <property type="entry name" value="Metal-dependent hydrolases"/>
    <property type="match status" value="1"/>
</dbReference>
<dbReference type="InterPro" id="IPR032466">
    <property type="entry name" value="Metal_Hydrolase"/>
</dbReference>
<reference evidence="1 2" key="1">
    <citation type="submission" date="2015-12" db="EMBL/GenBank/DDBJ databases">
        <title>Haloprofundus marisrubri gen. nov., sp. nov., an extremely halophilic archaeon isolated from the Discovery deep brine-seawater interface in the Red Sea.</title>
        <authorList>
            <person name="Zhang G."/>
            <person name="Stingl U."/>
            <person name="Rashid M."/>
        </authorList>
    </citation>
    <scope>NUCLEOTIDE SEQUENCE [LARGE SCALE GENOMIC DNA]</scope>
    <source>
        <strain evidence="1 2">SB9</strain>
    </source>
</reference>
<dbReference type="GO" id="GO:0006508">
    <property type="term" value="P:proteolysis"/>
    <property type="evidence" value="ECO:0007669"/>
    <property type="project" value="InterPro"/>
</dbReference>